<evidence type="ECO:0000256" key="2">
    <source>
        <dbReference type="PROSITE-ProRule" id="PRU00335"/>
    </source>
</evidence>
<dbReference type="Proteomes" id="UP000316968">
    <property type="component" value="Chromosome"/>
</dbReference>
<dbReference type="OrthoDB" id="9810250at2"/>
<dbReference type="InterPro" id="IPR009057">
    <property type="entry name" value="Homeodomain-like_sf"/>
</dbReference>
<keyword evidence="5" id="KW-1185">Reference proteome</keyword>
<organism evidence="4 5">
    <name type="scientific">Saccharibacillus brassicae</name>
    <dbReference type="NCBI Taxonomy" id="2583377"/>
    <lineage>
        <taxon>Bacteria</taxon>
        <taxon>Bacillati</taxon>
        <taxon>Bacillota</taxon>
        <taxon>Bacilli</taxon>
        <taxon>Bacillales</taxon>
        <taxon>Paenibacillaceae</taxon>
        <taxon>Saccharibacillus</taxon>
    </lineage>
</organism>
<gene>
    <name evidence="4" type="ORF">FFV09_21485</name>
</gene>
<dbReference type="GO" id="GO:0003677">
    <property type="term" value="F:DNA binding"/>
    <property type="evidence" value="ECO:0007669"/>
    <property type="project" value="UniProtKB-UniRule"/>
</dbReference>
<dbReference type="InterPro" id="IPR039532">
    <property type="entry name" value="TetR_C_Firmicutes"/>
</dbReference>
<dbReference type="SUPFAM" id="SSF46689">
    <property type="entry name" value="Homeodomain-like"/>
    <property type="match status" value="1"/>
</dbReference>
<sequence>MTEPKSESKQKRIDPRVLRTRQLLKDALIELMQEMDVDKITVNRIAERATINRVTFYLHYKDIHDMLETMADEMARDVERVMTRTIEQHRSGTNEMMLLGLLEHIAANADFYKVILGARKAPIFHERLLNVFVSKITAGIRDMPVKNSQVQPDVAVWFGSAALIGTIGGWLRSDMPYTPSFMAKQFALLFRINS</sequence>
<dbReference type="InterPro" id="IPR001647">
    <property type="entry name" value="HTH_TetR"/>
</dbReference>
<dbReference type="AlphaFoldDB" id="A0A4Y6V3N7"/>
<keyword evidence="1 2" id="KW-0238">DNA-binding</keyword>
<name>A0A4Y6V3N7_SACBS</name>
<dbReference type="Pfam" id="PF00440">
    <property type="entry name" value="TetR_N"/>
    <property type="match status" value="1"/>
</dbReference>
<evidence type="ECO:0000256" key="1">
    <source>
        <dbReference type="ARBA" id="ARBA00023125"/>
    </source>
</evidence>
<dbReference type="PANTHER" id="PTHR43479">
    <property type="entry name" value="ACREF/ENVCD OPERON REPRESSOR-RELATED"/>
    <property type="match status" value="1"/>
</dbReference>
<dbReference type="Gene3D" id="1.10.357.10">
    <property type="entry name" value="Tetracycline Repressor, domain 2"/>
    <property type="match status" value="1"/>
</dbReference>
<reference evidence="4 5" key="1">
    <citation type="submission" date="2019-06" db="EMBL/GenBank/DDBJ databases">
        <title>Saccharibacillus brassicae sp. nov., an endophytic bacterium isolated from Chinese cabbage seeds (Brassica pekinensis).</title>
        <authorList>
            <person name="Jiang L."/>
            <person name="Lee J."/>
            <person name="Kim S.W."/>
        </authorList>
    </citation>
    <scope>NUCLEOTIDE SEQUENCE [LARGE SCALE GENOMIC DNA]</scope>
    <source>
        <strain evidence="5">KCTC 43072 / ATSA2</strain>
    </source>
</reference>
<dbReference type="InterPro" id="IPR050624">
    <property type="entry name" value="HTH-type_Tx_Regulator"/>
</dbReference>
<evidence type="ECO:0000313" key="5">
    <source>
        <dbReference type="Proteomes" id="UP000316968"/>
    </source>
</evidence>
<dbReference type="EMBL" id="CP041217">
    <property type="protein sequence ID" value="QDH23206.1"/>
    <property type="molecule type" value="Genomic_DNA"/>
</dbReference>
<feature type="domain" description="HTH tetR-type" evidence="3">
    <location>
        <begin position="18"/>
        <end position="78"/>
    </location>
</feature>
<dbReference type="PANTHER" id="PTHR43479:SF23">
    <property type="entry name" value="HTH TETR-TYPE DOMAIN-CONTAINING PROTEIN"/>
    <property type="match status" value="1"/>
</dbReference>
<dbReference type="PROSITE" id="PS50977">
    <property type="entry name" value="HTH_TETR_2"/>
    <property type="match status" value="1"/>
</dbReference>
<evidence type="ECO:0000259" key="3">
    <source>
        <dbReference type="PROSITE" id="PS50977"/>
    </source>
</evidence>
<dbReference type="RefSeq" id="WP_141449743.1">
    <property type="nucleotide sequence ID" value="NZ_CP041217.1"/>
</dbReference>
<feature type="DNA-binding region" description="H-T-H motif" evidence="2">
    <location>
        <begin position="41"/>
        <end position="60"/>
    </location>
</feature>
<proteinExistence type="predicted"/>
<protein>
    <submittedName>
        <fullName evidence="4">TetR/AcrR family transcriptional regulator</fullName>
    </submittedName>
</protein>
<evidence type="ECO:0000313" key="4">
    <source>
        <dbReference type="EMBL" id="QDH23206.1"/>
    </source>
</evidence>
<dbReference type="KEGG" id="saca:FFV09_21485"/>
<dbReference type="Pfam" id="PF14278">
    <property type="entry name" value="TetR_C_8"/>
    <property type="match status" value="1"/>
</dbReference>
<accession>A0A4Y6V3N7</accession>